<dbReference type="SUPFAM" id="SSF47336">
    <property type="entry name" value="ACP-like"/>
    <property type="match status" value="1"/>
</dbReference>
<reference evidence="1 2" key="1">
    <citation type="submission" date="2023-04" db="EMBL/GenBank/DDBJ databases">
        <title>Marinoamorphus aggregata gen. nov., sp. Nov., isolate from tissue of brittle star Ophioplocus japonicus.</title>
        <authorList>
            <person name="Kawano K."/>
            <person name="Sawayama S."/>
            <person name="Nakagawa S."/>
        </authorList>
    </citation>
    <scope>NUCLEOTIDE SEQUENCE [LARGE SCALE GENOMIC DNA]</scope>
    <source>
        <strain evidence="1 2">NKW23</strain>
    </source>
</reference>
<comment type="caution">
    <text evidence="1">The sequence shown here is derived from an EMBL/GenBank/DDBJ whole genome shotgun (WGS) entry which is preliminary data.</text>
</comment>
<protein>
    <recommendedName>
        <fullName evidence="3">Acyl carrier protein</fullName>
    </recommendedName>
</protein>
<dbReference type="Gene3D" id="1.10.1200.10">
    <property type="entry name" value="ACP-like"/>
    <property type="match status" value="1"/>
</dbReference>
<dbReference type="InterPro" id="IPR036736">
    <property type="entry name" value="ACP-like_sf"/>
</dbReference>
<dbReference type="EMBL" id="BSYI01000008">
    <property type="protein sequence ID" value="GMG82159.1"/>
    <property type="molecule type" value="Genomic_DNA"/>
</dbReference>
<organism evidence="1 2">
    <name type="scientific">Paralimibaculum aggregatum</name>
    <dbReference type="NCBI Taxonomy" id="3036245"/>
    <lineage>
        <taxon>Bacteria</taxon>
        <taxon>Pseudomonadati</taxon>
        <taxon>Pseudomonadota</taxon>
        <taxon>Alphaproteobacteria</taxon>
        <taxon>Rhodobacterales</taxon>
        <taxon>Paracoccaceae</taxon>
        <taxon>Paralimibaculum</taxon>
    </lineage>
</organism>
<evidence type="ECO:0008006" key="3">
    <source>
        <dbReference type="Google" id="ProtNLM"/>
    </source>
</evidence>
<evidence type="ECO:0000313" key="2">
    <source>
        <dbReference type="Proteomes" id="UP001239909"/>
    </source>
</evidence>
<dbReference type="RefSeq" id="WP_285670917.1">
    <property type="nucleotide sequence ID" value="NZ_BSYI01000008.1"/>
</dbReference>
<gene>
    <name evidence="1" type="ORF">LNKW23_13720</name>
</gene>
<proteinExistence type="predicted"/>
<keyword evidence="2" id="KW-1185">Reference proteome</keyword>
<name>A0ABQ6LFQ7_9RHOB</name>
<evidence type="ECO:0000313" key="1">
    <source>
        <dbReference type="EMBL" id="GMG82159.1"/>
    </source>
</evidence>
<accession>A0ABQ6LFQ7</accession>
<dbReference type="Proteomes" id="UP001239909">
    <property type="component" value="Unassembled WGS sequence"/>
</dbReference>
<sequence>MPEPMIQTVIAEIRAILDDEAAEITAETRLIGEAGRLDSMGLVSLCIRLEEIAEEAGFEFDWTSETAMSQSRSVFRNVGSLAAEFEAQRARAAA</sequence>